<name>A0AA86AM96_SULMK</name>
<dbReference type="Gene3D" id="3.40.50.620">
    <property type="entry name" value="HUPs"/>
    <property type="match status" value="1"/>
</dbReference>
<proteinExistence type="predicted"/>
<dbReference type="RefSeq" id="WP_025344992.1">
    <property type="nucleotide sequence ID" value="NZ_CP007201.1"/>
</dbReference>
<dbReference type="AlphaFoldDB" id="A0AA86AM96"/>
<dbReference type="EMBL" id="CP007201">
    <property type="protein sequence ID" value="AHJ13119.1"/>
    <property type="molecule type" value="Genomic_DNA"/>
</dbReference>
<dbReference type="InterPro" id="IPR014729">
    <property type="entry name" value="Rossmann-like_a/b/a_fold"/>
</dbReference>
<sequence>MTIPSSNIFAQAGVEIQNTFSDLTVLSMGLGQDSTTILFKIVYDAEFRARYAPEKLLVLFSDTGNEHPFTYQYRDEVIIPFCEEHGIEFTTISSDMGYHAPSWKSLVYQWEIPPRANIGSVAFHKSCTHQLKLNPQYNYVEKWLMENYDIPKMARKRAYAYFAKYFGKIRWLVGIAKGEEKRVQDAEKETIAWKKQSVIVEYPLLGVGMDRSACQAYIKSLGFQLPMPSNCMFCPYGSNHLELLWLYHSYPDRFNEWVQLEQNKLNAWSDMPVKNLGVCGKLHKDGERRGEAVTLLDVLEEAKAKYPNMQLEDLQEYKWSHGHCVASKY</sequence>
<accession>A0AA86AM96</accession>
<evidence type="ECO:0000313" key="2">
    <source>
        <dbReference type="Proteomes" id="UP000019322"/>
    </source>
</evidence>
<organism evidence="1 2">
    <name type="scientific">Sulfurospirillum multivorans (strain DM 12446 / JCM 15788 / NBRC 109480)</name>
    <dbReference type="NCBI Taxonomy" id="1150621"/>
    <lineage>
        <taxon>Bacteria</taxon>
        <taxon>Pseudomonadati</taxon>
        <taxon>Campylobacterota</taxon>
        <taxon>Epsilonproteobacteria</taxon>
        <taxon>Campylobacterales</taxon>
        <taxon>Sulfurospirillaceae</taxon>
        <taxon>Sulfurospirillum</taxon>
    </lineage>
</organism>
<dbReference type="KEGG" id="smul:SMUL_1864"/>
<reference evidence="1 2" key="1">
    <citation type="journal article" date="2014" name="Environ. Microbiol.">
        <title>Insights into organohalide respiration and the versatile catabolism of Sulfurospirillum multivorans gained from comparative genomics and physiological studies.</title>
        <authorList>
            <person name="Goris T."/>
            <person name="Schubert T."/>
            <person name="Gadkari J."/>
            <person name="Wubet T."/>
            <person name="Tarkka M."/>
            <person name="Buscot F."/>
            <person name="Adrian L."/>
            <person name="Diekert G."/>
        </authorList>
    </citation>
    <scope>NUCLEOTIDE SEQUENCE [LARGE SCALE GENOMIC DNA]</scope>
    <source>
        <strain evidence="2">DM 12446 / JCM 15788 / NBRC 109480</strain>
    </source>
</reference>
<protein>
    <submittedName>
        <fullName evidence="1">Adenine nucleotide-binding protein</fullName>
    </submittedName>
</protein>
<dbReference type="SUPFAM" id="SSF52402">
    <property type="entry name" value="Adenine nucleotide alpha hydrolases-like"/>
    <property type="match status" value="1"/>
</dbReference>
<dbReference type="Proteomes" id="UP000019322">
    <property type="component" value="Chromosome"/>
</dbReference>
<gene>
    <name evidence="1" type="ORF">SMUL_1864</name>
</gene>
<evidence type="ECO:0000313" key="1">
    <source>
        <dbReference type="EMBL" id="AHJ13119.1"/>
    </source>
</evidence>